<dbReference type="InterPro" id="IPR041664">
    <property type="entry name" value="AAA_16"/>
</dbReference>
<dbReference type="SUPFAM" id="SSF52540">
    <property type="entry name" value="P-loop containing nucleoside triphosphate hydrolases"/>
    <property type="match status" value="1"/>
</dbReference>
<reference evidence="4 5" key="1">
    <citation type="submission" date="2021-03" db="EMBL/GenBank/DDBJ databases">
        <title>Actinoplanes flavus sp. nov., a novel actinomycete isolated from Coconut Palm rhizosphere soil.</title>
        <authorList>
            <person name="Luo X."/>
        </authorList>
    </citation>
    <scope>NUCLEOTIDE SEQUENCE [LARGE SCALE GENOMIC DNA]</scope>
    <source>
        <strain evidence="4 5">NEAU-H7</strain>
    </source>
</reference>
<dbReference type="PANTHER" id="PTHR16305">
    <property type="entry name" value="TESTICULAR SOLUBLE ADENYLYL CYCLASE"/>
    <property type="match status" value="1"/>
</dbReference>
<gene>
    <name evidence="4" type="ORF">J5X75_32560</name>
</gene>
<sequence>MLFERDRELAAIADHLADCARGHGSVLLVEAVAGQGKTAVVAAALDQATSSGVRVLSVRACHLEAATPFDLMRRLLGPLVDGLGGPDRLRGAGAFAQPLFVPGAPLVPGVDYGCQALLAARSADSPLLVAVDDAHWADPDSLRVLADLAEDLRDEPIMLMIAARPGASRVAQPLLARLAISESSTVLRLTPLTECGVHAVLRAAFRQEPDPALTRVCADASGGNAFYLREMIRPLLAAGAAPDCTASGQIESDGPASLARTVRVRLAELGTDGTRLAYAAATLGDEAALEHTADVAGLTRDAAGYEAARLVAAAILASAEPVVFPHPLVRAAVEHTAEPGVIAALHARAVDVLRAAGAPVRHLVQHLLEAPPTASAQVCRLLLSEACNDLQVGSAVVAHRLLRRALAEPPPAELRPVVLLELARAERAVGDLRPAREHLTTVVESAPRALAVAAIWELLEVLFALDDPAAVVLLHRTAVAAEPYGDTPEEVRLRALLLGHAATGLLADPPQRLVQLELDRLPVRTAEDRLLLVCAAVHRRAARESPADDHVRHLRRAVTDLATDRPLTDREVLAALEAAAYLAADEAMDEADEILRQLQPHVARLRGMAPELQAEWNNRIILNAVRRGRFEEATALLAGADDFAERHHLAVYTSMGHYARGCIALDRGAYPEAGSLLLRGPRGHGTFAALGELLSGRPAAALALLAEAGHAAEPDAPIHDAEILFEPHLVASHAYSALDQPVLARAEAERELAVRRLHGPPFRLALALRRRARFLPAREALALHAEAAEVCAVTARLPVLARVKAGHGAALRRCSRLVEARAELSSALDLADRMGLTRLREQVTQELRLAGGRVRRARTTGAEALTAMQRKAAELAAQGLSNRQIADELYLTVKTVESHLNAAFRKLAIAGRDALRDALDS</sequence>
<evidence type="ECO:0000313" key="4">
    <source>
        <dbReference type="EMBL" id="MBO3742249.1"/>
    </source>
</evidence>
<keyword evidence="5" id="KW-1185">Reference proteome</keyword>
<dbReference type="SMART" id="SM00421">
    <property type="entry name" value="HTH_LUXR"/>
    <property type="match status" value="1"/>
</dbReference>
<dbReference type="Pfam" id="PF13191">
    <property type="entry name" value="AAA_16"/>
    <property type="match status" value="1"/>
</dbReference>
<feature type="domain" description="HTH luxR-type" evidence="3">
    <location>
        <begin position="858"/>
        <end position="921"/>
    </location>
</feature>
<name>A0ABS3UUK4_9ACTN</name>
<dbReference type="EMBL" id="JAGFNS010000027">
    <property type="protein sequence ID" value="MBO3742249.1"/>
    <property type="molecule type" value="Genomic_DNA"/>
</dbReference>
<dbReference type="InterPro" id="IPR036388">
    <property type="entry name" value="WH-like_DNA-bd_sf"/>
</dbReference>
<dbReference type="Pfam" id="PF00196">
    <property type="entry name" value="GerE"/>
    <property type="match status" value="1"/>
</dbReference>
<evidence type="ECO:0000259" key="3">
    <source>
        <dbReference type="PROSITE" id="PS50043"/>
    </source>
</evidence>
<evidence type="ECO:0000256" key="2">
    <source>
        <dbReference type="ARBA" id="ARBA00022840"/>
    </source>
</evidence>
<dbReference type="InterPro" id="IPR027417">
    <property type="entry name" value="P-loop_NTPase"/>
</dbReference>
<keyword evidence="2" id="KW-0067">ATP-binding</keyword>
<dbReference type="CDD" id="cd06170">
    <property type="entry name" value="LuxR_C_like"/>
    <property type="match status" value="1"/>
</dbReference>
<protein>
    <submittedName>
        <fullName evidence="4">AAA family ATPase</fullName>
    </submittedName>
</protein>
<dbReference type="Gene3D" id="1.10.10.10">
    <property type="entry name" value="Winged helix-like DNA-binding domain superfamily/Winged helix DNA-binding domain"/>
    <property type="match status" value="1"/>
</dbReference>
<organism evidence="4 5">
    <name type="scientific">Actinoplanes flavus</name>
    <dbReference type="NCBI Taxonomy" id="2820290"/>
    <lineage>
        <taxon>Bacteria</taxon>
        <taxon>Bacillati</taxon>
        <taxon>Actinomycetota</taxon>
        <taxon>Actinomycetes</taxon>
        <taxon>Micromonosporales</taxon>
        <taxon>Micromonosporaceae</taxon>
        <taxon>Actinoplanes</taxon>
    </lineage>
</organism>
<dbReference type="InterPro" id="IPR000792">
    <property type="entry name" value="Tscrpt_reg_LuxR_C"/>
</dbReference>
<proteinExistence type="predicted"/>
<dbReference type="PANTHER" id="PTHR16305:SF35">
    <property type="entry name" value="TRANSCRIPTIONAL ACTIVATOR DOMAIN"/>
    <property type="match status" value="1"/>
</dbReference>
<dbReference type="PRINTS" id="PR00038">
    <property type="entry name" value="HTHLUXR"/>
</dbReference>
<dbReference type="Proteomes" id="UP000679690">
    <property type="component" value="Unassembled WGS sequence"/>
</dbReference>
<dbReference type="InterPro" id="IPR016032">
    <property type="entry name" value="Sig_transdc_resp-reg_C-effctor"/>
</dbReference>
<accession>A0ABS3UUK4</accession>
<dbReference type="RefSeq" id="WP_208471454.1">
    <property type="nucleotide sequence ID" value="NZ_JAGFNS010000027.1"/>
</dbReference>
<evidence type="ECO:0000256" key="1">
    <source>
        <dbReference type="ARBA" id="ARBA00022741"/>
    </source>
</evidence>
<keyword evidence="1" id="KW-0547">Nucleotide-binding</keyword>
<evidence type="ECO:0000313" key="5">
    <source>
        <dbReference type="Proteomes" id="UP000679690"/>
    </source>
</evidence>
<dbReference type="PROSITE" id="PS50043">
    <property type="entry name" value="HTH_LUXR_2"/>
    <property type="match status" value="1"/>
</dbReference>
<comment type="caution">
    <text evidence="4">The sequence shown here is derived from an EMBL/GenBank/DDBJ whole genome shotgun (WGS) entry which is preliminary data.</text>
</comment>
<dbReference type="SUPFAM" id="SSF46894">
    <property type="entry name" value="C-terminal effector domain of the bipartite response regulators"/>
    <property type="match status" value="1"/>
</dbReference>
<dbReference type="PROSITE" id="PS00622">
    <property type="entry name" value="HTH_LUXR_1"/>
    <property type="match status" value="1"/>
</dbReference>